<reference evidence="3 4" key="1">
    <citation type="submission" date="2023-09" db="EMBL/GenBank/DDBJ databases">
        <authorList>
            <person name="Rey-Velasco X."/>
        </authorList>
    </citation>
    <scope>NUCLEOTIDE SEQUENCE [LARGE SCALE GENOMIC DNA]</scope>
    <source>
        <strain evidence="3 4">F394</strain>
    </source>
</reference>
<name>A0ABU3BQW5_9BACT</name>
<evidence type="ECO:0000256" key="1">
    <source>
        <dbReference type="SAM" id="MobiDB-lite"/>
    </source>
</evidence>
<dbReference type="Gene3D" id="2.60.120.380">
    <property type="match status" value="2"/>
</dbReference>
<keyword evidence="2" id="KW-1133">Transmembrane helix</keyword>
<keyword evidence="2" id="KW-0812">Transmembrane</keyword>
<gene>
    <name evidence="3" type="ORF">RM540_07910</name>
</gene>
<sequence>MPAFHRLDSAADARFLRAGQADPLTRVPFRPTNAVVLCATCGTVSLRETWEAVGGCPNGHDTAAPWDPERALAAGDGAAGGRPTLAHRPDAERGGRRWLLPALLALGAVVLVVGGLVLTGRSTDDPAPVEAVPDAPAEPTGPEAVIVEAGEAEGALTDEDFRTENGRYQDLYSFAADSSGLVLAFTLQSGDFLPDLTVETPEGERVAAETVADNEDTGERTVAVRDLRGPGLYRLFVTSRRPEDTGDYVLRIRQEAPVRPIEASASVSATLGEFSERADGFFRDRYRFSGAEGREHTVTVRSSAFAPTVEITGPGGAVRGETGRAGGSVTYTFTPEATGTYTAVVSSRTAGQRGAYSAQLAVSPEVEEPDEEAGPPAEPLPTTGAPVSDTLAVGATRPYRFRGQPGDRVRLEVRAEGFVPTLVLVGPDGTRVPAAPDGDRARIRFTLPSGGAYRVVVGGQGGGGLYRLTLETERPVTGADIPRLPGQAPAPPPPPADGGRYRPQPIDNAP</sequence>
<protein>
    <recommendedName>
        <fullName evidence="5">Peptidase C-terminal archaeal/bacterial domain-containing protein</fullName>
    </recommendedName>
</protein>
<keyword evidence="4" id="KW-1185">Reference proteome</keyword>
<comment type="caution">
    <text evidence="3">The sequence shown here is derived from an EMBL/GenBank/DDBJ whole genome shotgun (WGS) entry which is preliminary data.</text>
</comment>
<dbReference type="Proteomes" id="UP001267426">
    <property type="component" value="Unassembled WGS sequence"/>
</dbReference>
<feature type="region of interest" description="Disordered" evidence="1">
    <location>
        <begin position="362"/>
        <end position="388"/>
    </location>
</feature>
<evidence type="ECO:0000313" key="3">
    <source>
        <dbReference type="EMBL" id="MDT0631673.1"/>
    </source>
</evidence>
<proteinExistence type="predicted"/>
<feature type="compositionally biased region" description="Low complexity" evidence="1">
    <location>
        <begin position="125"/>
        <end position="141"/>
    </location>
</feature>
<organism evidence="3 4">
    <name type="scientific">Rubrivirga litoralis</name>
    <dbReference type="NCBI Taxonomy" id="3075598"/>
    <lineage>
        <taxon>Bacteria</taxon>
        <taxon>Pseudomonadati</taxon>
        <taxon>Rhodothermota</taxon>
        <taxon>Rhodothermia</taxon>
        <taxon>Rhodothermales</taxon>
        <taxon>Rubricoccaceae</taxon>
        <taxon>Rubrivirga</taxon>
    </lineage>
</organism>
<evidence type="ECO:0000256" key="2">
    <source>
        <dbReference type="SAM" id="Phobius"/>
    </source>
</evidence>
<feature type="transmembrane region" description="Helical" evidence="2">
    <location>
        <begin position="98"/>
        <end position="118"/>
    </location>
</feature>
<keyword evidence="2" id="KW-0472">Membrane</keyword>
<feature type="region of interest" description="Disordered" evidence="1">
    <location>
        <begin position="122"/>
        <end position="141"/>
    </location>
</feature>
<evidence type="ECO:0008006" key="5">
    <source>
        <dbReference type="Google" id="ProtNLM"/>
    </source>
</evidence>
<evidence type="ECO:0000313" key="4">
    <source>
        <dbReference type="Proteomes" id="UP001267426"/>
    </source>
</evidence>
<dbReference type="RefSeq" id="WP_311663014.1">
    <property type="nucleotide sequence ID" value="NZ_JAVRHT010000015.1"/>
</dbReference>
<feature type="region of interest" description="Disordered" evidence="1">
    <location>
        <begin position="474"/>
        <end position="510"/>
    </location>
</feature>
<accession>A0ABU3BQW5</accession>
<dbReference type="EMBL" id="JAVRHT010000015">
    <property type="protein sequence ID" value="MDT0631673.1"/>
    <property type="molecule type" value="Genomic_DNA"/>
</dbReference>